<protein>
    <submittedName>
        <fullName evidence="2">Uncharacterized protein</fullName>
    </submittedName>
</protein>
<organism evidence="2 3">
    <name type="scientific">Holothuria leucospilota</name>
    <name type="common">Black long sea cucumber</name>
    <name type="synonym">Mertensiothuria leucospilota</name>
    <dbReference type="NCBI Taxonomy" id="206669"/>
    <lineage>
        <taxon>Eukaryota</taxon>
        <taxon>Metazoa</taxon>
        <taxon>Echinodermata</taxon>
        <taxon>Eleutherozoa</taxon>
        <taxon>Echinozoa</taxon>
        <taxon>Holothuroidea</taxon>
        <taxon>Aspidochirotacea</taxon>
        <taxon>Aspidochirotida</taxon>
        <taxon>Holothuriidae</taxon>
        <taxon>Holothuria</taxon>
    </lineage>
</organism>
<name>A0A9Q1BK38_HOLLE</name>
<comment type="caution">
    <text evidence="2">The sequence shown here is derived from an EMBL/GenBank/DDBJ whole genome shotgun (WGS) entry which is preliminary data.</text>
</comment>
<proteinExistence type="predicted"/>
<feature type="compositionally biased region" description="Basic and acidic residues" evidence="1">
    <location>
        <begin position="193"/>
        <end position="214"/>
    </location>
</feature>
<dbReference type="Proteomes" id="UP001152320">
    <property type="component" value="Chromosome 15"/>
</dbReference>
<evidence type="ECO:0000313" key="3">
    <source>
        <dbReference type="Proteomes" id="UP001152320"/>
    </source>
</evidence>
<sequence>MAGRERERQSRAQNETQSQNEAAQGPFFAAPKRVEASDDLSHSVQQTLGPFSAVVNTSHLSALIGIPKQPQTPVDPSPGQDFFRTNHTLPEMPGQHNGSYPGHHKSKKGPGPGGSQSAKSSSHSKSSSVRKSVDNSNSKSGKDKTKSSKSHSARSDNVSNKGSTSSSSVSSQKTSKTTSRPSLDLSKCVNSVDSKKEKNNPSKNDKLVRSKADLPHSMPKISDFTDSSPLKHPNPAHLSVDLERSQLFDTNASSFILDGKEDEEDAVQRESNLNATRLATDFGDMMRPPSRTEQSKDEKVQDILRIYTEHLDVEPIRPNISTPIKETKLFFHNIDQVHGNHPPTIDEVDEEPEDVADAGLSQDIADNLHTF</sequence>
<dbReference type="Gene3D" id="6.10.250.2670">
    <property type="match status" value="1"/>
</dbReference>
<feature type="region of interest" description="Disordered" evidence="1">
    <location>
        <begin position="1"/>
        <end position="42"/>
    </location>
</feature>
<feature type="compositionally biased region" description="Basic and acidic residues" evidence="1">
    <location>
        <begin position="32"/>
        <end position="41"/>
    </location>
</feature>
<evidence type="ECO:0000313" key="2">
    <source>
        <dbReference type="EMBL" id="KAJ8028026.1"/>
    </source>
</evidence>
<keyword evidence="3" id="KW-1185">Reference proteome</keyword>
<accession>A0A9Q1BK38</accession>
<feature type="compositionally biased region" description="Low complexity" evidence="1">
    <location>
        <begin position="115"/>
        <end position="139"/>
    </location>
</feature>
<dbReference type="EMBL" id="JAIZAY010000015">
    <property type="protein sequence ID" value="KAJ8028026.1"/>
    <property type="molecule type" value="Genomic_DNA"/>
</dbReference>
<gene>
    <name evidence="2" type="ORF">HOLleu_30148</name>
</gene>
<feature type="compositionally biased region" description="Basic and acidic residues" evidence="1">
    <location>
        <begin position="1"/>
        <end position="10"/>
    </location>
</feature>
<feature type="region of interest" description="Disordered" evidence="1">
    <location>
        <begin position="66"/>
        <end position="243"/>
    </location>
</feature>
<feature type="compositionally biased region" description="Low complexity" evidence="1">
    <location>
        <begin position="159"/>
        <end position="182"/>
    </location>
</feature>
<dbReference type="OrthoDB" id="10436069at2759"/>
<dbReference type="AlphaFoldDB" id="A0A9Q1BK38"/>
<dbReference type="Pfam" id="PF05110">
    <property type="entry name" value="AF-4"/>
    <property type="match status" value="1"/>
</dbReference>
<feature type="compositionally biased region" description="Polar residues" evidence="1">
    <location>
        <begin position="11"/>
        <end position="22"/>
    </location>
</feature>
<evidence type="ECO:0000256" key="1">
    <source>
        <dbReference type="SAM" id="MobiDB-lite"/>
    </source>
</evidence>
<reference evidence="2" key="1">
    <citation type="submission" date="2021-10" db="EMBL/GenBank/DDBJ databases">
        <title>Tropical sea cucumber genome reveals ecological adaptation and Cuvierian tubules defense mechanism.</title>
        <authorList>
            <person name="Chen T."/>
        </authorList>
    </citation>
    <scope>NUCLEOTIDE SEQUENCE</scope>
    <source>
        <strain evidence="2">Nanhai2018</strain>
        <tissue evidence="2">Muscle</tissue>
    </source>
</reference>